<evidence type="ECO:0000313" key="1">
    <source>
        <dbReference type="EMBL" id="MBX42201.1"/>
    </source>
</evidence>
<dbReference type="EMBL" id="GGEC01061717">
    <property type="protein sequence ID" value="MBX42201.1"/>
    <property type="molecule type" value="Transcribed_RNA"/>
</dbReference>
<organism evidence="1">
    <name type="scientific">Rhizophora mucronata</name>
    <name type="common">Asiatic mangrove</name>
    <dbReference type="NCBI Taxonomy" id="61149"/>
    <lineage>
        <taxon>Eukaryota</taxon>
        <taxon>Viridiplantae</taxon>
        <taxon>Streptophyta</taxon>
        <taxon>Embryophyta</taxon>
        <taxon>Tracheophyta</taxon>
        <taxon>Spermatophyta</taxon>
        <taxon>Magnoliopsida</taxon>
        <taxon>eudicotyledons</taxon>
        <taxon>Gunneridae</taxon>
        <taxon>Pentapetalae</taxon>
        <taxon>rosids</taxon>
        <taxon>fabids</taxon>
        <taxon>Malpighiales</taxon>
        <taxon>Rhizophoraceae</taxon>
        <taxon>Rhizophora</taxon>
    </lineage>
</organism>
<dbReference type="AlphaFoldDB" id="A0A2P2NI83"/>
<reference evidence="1" key="1">
    <citation type="submission" date="2018-02" db="EMBL/GenBank/DDBJ databases">
        <title>Rhizophora mucronata_Transcriptome.</title>
        <authorList>
            <person name="Meera S.P."/>
            <person name="Sreeshan A."/>
            <person name="Augustine A."/>
        </authorList>
    </citation>
    <scope>NUCLEOTIDE SEQUENCE</scope>
    <source>
        <tissue evidence="1">Leaf</tissue>
    </source>
</reference>
<sequence>MVELVKEVEETNDDLTYADDDDTFIEYIDELAVHTLVEYFNL</sequence>
<name>A0A2P2NI83_RHIMU</name>
<proteinExistence type="predicted"/>
<accession>A0A2P2NI83</accession>
<protein>
    <submittedName>
        <fullName evidence="1">Uncharacterized protein</fullName>
    </submittedName>
</protein>